<evidence type="ECO:0000313" key="1">
    <source>
        <dbReference type="EMBL" id="MFC4729089.1"/>
    </source>
</evidence>
<sequence>MTDIATIVASERTIQIKHPATGAPLGLALTIRPDSHPEVKKARRAIFNERLKADAPASAEQLEEGQTSVMVAAVAAWEWSGDATYRGKKPRLDESTLREVLSTLPWVRDQLATELGNDAAFFPS</sequence>
<name>A0ABV9NN97_9GAMM</name>
<proteinExistence type="predicted"/>
<reference evidence="2" key="1">
    <citation type="journal article" date="2019" name="Int. J. Syst. Evol. Microbiol.">
        <title>The Global Catalogue of Microorganisms (GCM) 10K type strain sequencing project: providing services to taxonomists for standard genome sequencing and annotation.</title>
        <authorList>
            <consortium name="The Broad Institute Genomics Platform"/>
            <consortium name="The Broad Institute Genome Sequencing Center for Infectious Disease"/>
            <person name="Wu L."/>
            <person name="Ma J."/>
        </authorList>
    </citation>
    <scope>NUCLEOTIDE SEQUENCE [LARGE SCALE GENOMIC DNA]</scope>
    <source>
        <strain evidence="2">CGMCC 1.13574</strain>
    </source>
</reference>
<protein>
    <recommendedName>
        <fullName evidence="3">Phage tail assembly chaperone</fullName>
    </recommendedName>
</protein>
<dbReference type="RefSeq" id="WP_377005161.1">
    <property type="nucleotide sequence ID" value="NZ_JBHSGG010000036.1"/>
</dbReference>
<organism evidence="1 2">
    <name type="scientific">Coralloluteibacterium thermophilum</name>
    <dbReference type="NCBI Taxonomy" id="2707049"/>
    <lineage>
        <taxon>Bacteria</taxon>
        <taxon>Pseudomonadati</taxon>
        <taxon>Pseudomonadota</taxon>
        <taxon>Gammaproteobacteria</taxon>
        <taxon>Lysobacterales</taxon>
        <taxon>Lysobacteraceae</taxon>
        <taxon>Coralloluteibacterium</taxon>
    </lineage>
</organism>
<keyword evidence="2" id="KW-1185">Reference proteome</keyword>
<evidence type="ECO:0008006" key="3">
    <source>
        <dbReference type="Google" id="ProtNLM"/>
    </source>
</evidence>
<evidence type="ECO:0000313" key="2">
    <source>
        <dbReference type="Proteomes" id="UP001595892"/>
    </source>
</evidence>
<gene>
    <name evidence="1" type="ORF">ACFO3Q_13020</name>
</gene>
<dbReference type="EMBL" id="JBHSGG010000036">
    <property type="protein sequence ID" value="MFC4729089.1"/>
    <property type="molecule type" value="Genomic_DNA"/>
</dbReference>
<comment type="caution">
    <text evidence="1">The sequence shown here is derived from an EMBL/GenBank/DDBJ whole genome shotgun (WGS) entry which is preliminary data.</text>
</comment>
<accession>A0ABV9NN97</accession>
<dbReference type="Proteomes" id="UP001595892">
    <property type="component" value="Unassembled WGS sequence"/>
</dbReference>